<name>A0AC34RBV3_9BILA</name>
<evidence type="ECO:0000313" key="2">
    <source>
        <dbReference type="WBParaSite" id="JU765_v2.g5195.t1"/>
    </source>
</evidence>
<sequence length="71" mass="7867">MSTNAIIDLSPNKDNKIVKEILNPGVEEGHPSTGDKVYLHYTGTLLDGSVFDSSRERKEPFSFTLGREQVS</sequence>
<accession>A0AC34RBV3</accession>
<dbReference type="Proteomes" id="UP000887576">
    <property type="component" value="Unplaced"/>
</dbReference>
<protein>
    <submittedName>
        <fullName evidence="2">Peptidylprolyl isomerase</fullName>
    </submittedName>
</protein>
<evidence type="ECO:0000313" key="1">
    <source>
        <dbReference type="Proteomes" id="UP000887576"/>
    </source>
</evidence>
<dbReference type="WBParaSite" id="JU765_v2.g5195.t1">
    <property type="protein sequence ID" value="JU765_v2.g5195.t1"/>
    <property type="gene ID" value="JU765_v2.g5195"/>
</dbReference>
<organism evidence="1 2">
    <name type="scientific">Panagrolaimus sp. JU765</name>
    <dbReference type="NCBI Taxonomy" id="591449"/>
    <lineage>
        <taxon>Eukaryota</taxon>
        <taxon>Metazoa</taxon>
        <taxon>Ecdysozoa</taxon>
        <taxon>Nematoda</taxon>
        <taxon>Chromadorea</taxon>
        <taxon>Rhabditida</taxon>
        <taxon>Tylenchina</taxon>
        <taxon>Panagrolaimomorpha</taxon>
        <taxon>Panagrolaimoidea</taxon>
        <taxon>Panagrolaimidae</taxon>
        <taxon>Panagrolaimus</taxon>
    </lineage>
</organism>
<proteinExistence type="predicted"/>
<reference evidence="2" key="1">
    <citation type="submission" date="2022-11" db="UniProtKB">
        <authorList>
            <consortium name="WormBaseParasite"/>
        </authorList>
    </citation>
    <scope>IDENTIFICATION</scope>
</reference>